<accession>D9SX21</accession>
<evidence type="ECO:0000313" key="2">
    <source>
        <dbReference type="Proteomes" id="UP000002730"/>
    </source>
</evidence>
<organism evidence="1 2">
    <name type="scientific">Clostridium cellulovorans (strain ATCC 35296 / DSM 3052 / OCM 3 / 743B)</name>
    <dbReference type="NCBI Taxonomy" id="573061"/>
    <lineage>
        <taxon>Bacteria</taxon>
        <taxon>Bacillati</taxon>
        <taxon>Bacillota</taxon>
        <taxon>Clostridia</taxon>
        <taxon>Eubacteriales</taxon>
        <taxon>Clostridiaceae</taxon>
        <taxon>Clostridium</taxon>
    </lineage>
</organism>
<dbReference type="GO" id="GO:0009117">
    <property type="term" value="P:nucleotide metabolic process"/>
    <property type="evidence" value="ECO:0007669"/>
    <property type="project" value="InterPro"/>
</dbReference>
<dbReference type="GO" id="GO:0000287">
    <property type="term" value="F:magnesium ion binding"/>
    <property type="evidence" value="ECO:0007669"/>
    <property type="project" value="InterPro"/>
</dbReference>
<proteinExistence type="predicted"/>
<dbReference type="InterPro" id="IPR023214">
    <property type="entry name" value="HAD_sf"/>
</dbReference>
<gene>
    <name evidence="1" type="ordered locus">Clocel_1636</name>
</gene>
<dbReference type="PANTHER" id="PTHR31367">
    <property type="entry name" value="CYTOSOLIC 5'-NUCLEOTIDASE 1 FAMILY MEMBER"/>
    <property type="match status" value="1"/>
</dbReference>
<protein>
    <submittedName>
        <fullName evidence="1">5'-nucleotidase</fullName>
        <ecNumber evidence="1">3.1.3.5</ecNumber>
    </submittedName>
</protein>
<dbReference type="RefSeq" id="WP_010077408.1">
    <property type="nucleotide sequence ID" value="NC_014393.1"/>
</dbReference>
<keyword evidence="1" id="KW-0378">Hydrolase</keyword>
<name>D9SX21_CLOC7</name>
<dbReference type="AlphaFoldDB" id="D9SX21"/>
<sequence length="303" mass="34171">MSYNLKDKLVIAISSRAIFDLEKENEIYEKEGLEKYSKFQVENEEKILEKGTAFPLIQALLNLNNKFDEPIVEVIVMSRNSPETGLRVFNSIKHYELNIVRAAFTGGEDIARYLGAFEVDLFLSKNEHDVQDAIDKGYASALIYNIPNDFKPAENEIRIAFDADAVVFSEESEKIYKEKGLEAFLENEKNNAEKLLPEGPFGKLLKTLSKIKDKDSSLLRIAIVTARNSPAHKRVILTLRQWGCIVDDAFFLGGVSKNEVLKAFNAHIFFDDQDTHVAPASELIPSGRVPYKSNSSMNLDEVS</sequence>
<evidence type="ECO:0000313" key="1">
    <source>
        <dbReference type="EMBL" id="ADL51382.1"/>
    </source>
</evidence>
<dbReference type="EC" id="3.1.3.5" evidence="1"/>
<dbReference type="Gene3D" id="3.40.50.1000">
    <property type="entry name" value="HAD superfamily/HAD-like"/>
    <property type="match status" value="1"/>
</dbReference>
<dbReference type="InterPro" id="IPR010394">
    <property type="entry name" value="5-nucleotidase"/>
</dbReference>
<dbReference type="eggNOG" id="ENOG502Z7TB">
    <property type="taxonomic scope" value="Bacteria"/>
</dbReference>
<reference evidence="1 2" key="1">
    <citation type="submission" date="2010-08" db="EMBL/GenBank/DDBJ databases">
        <title>Complete sequence of Clostridium cellulovorans 743B.</title>
        <authorList>
            <consortium name="US DOE Joint Genome Institute"/>
            <person name="Lucas S."/>
            <person name="Copeland A."/>
            <person name="Lapidus A."/>
            <person name="Cheng J.-F."/>
            <person name="Bruce D."/>
            <person name="Goodwin L."/>
            <person name="Pitluck S."/>
            <person name="Chertkov O."/>
            <person name="Detter J.C."/>
            <person name="Han C."/>
            <person name="Tapia R."/>
            <person name="Land M."/>
            <person name="Hauser L."/>
            <person name="Chang Y.-J."/>
            <person name="Jeffries C."/>
            <person name="Kyrpides N."/>
            <person name="Ivanova N."/>
            <person name="Mikhailova N."/>
            <person name="Hemme C.L."/>
            <person name="Woyke T."/>
        </authorList>
    </citation>
    <scope>NUCLEOTIDE SEQUENCE [LARGE SCALE GENOMIC DNA]</scope>
    <source>
        <strain evidence="2">ATCC 35296 / DSM 3052 / OCM 3 / 743B</strain>
    </source>
</reference>
<dbReference type="Pfam" id="PF06189">
    <property type="entry name" value="5-nucleotidase"/>
    <property type="match status" value="1"/>
</dbReference>
<dbReference type="GO" id="GO:0008253">
    <property type="term" value="F:5'-nucleotidase activity"/>
    <property type="evidence" value="ECO:0007669"/>
    <property type="project" value="UniProtKB-EC"/>
</dbReference>
<dbReference type="PANTHER" id="PTHR31367:SF5">
    <property type="entry name" value="CYTOSOLIC 5'-NUCLEOTIDASE 1A"/>
    <property type="match status" value="1"/>
</dbReference>
<dbReference type="OrthoDB" id="9778569at2"/>
<dbReference type="GO" id="GO:0005737">
    <property type="term" value="C:cytoplasm"/>
    <property type="evidence" value="ECO:0007669"/>
    <property type="project" value="InterPro"/>
</dbReference>
<dbReference type="GO" id="GO:0000166">
    <property type="term" value="F:nucleotide binding"/>
    <property type="evidence" value="ECO:0007669"/>
    <property type="project" value="InterPro"/>
</dbReference>
<dbReference type="EMBL" id="CP002160">
    <property type="protein sequence ID" value="ADL51382.1"/>
    <property type="molecule type" value="Genomic_DNA"/>
</dbReference>
<dbReference type="HOGENOM" id="CLU_060123_0_0_9"/>
<dbReference type="Proteomes" id="UP000002730">
    <property type="component" value="Chromosome"/>
</dbReference>
<dbReference type="STRING" id="573061.Clocel_1636"/>
<dbReference type="KEGG" id="ccb:Clocel_1636"/>
<keyword evidence="2" id="KW-1185">Reference proteome</keyword>